<evidence type="ECO:0000313" key="2">
    <source>
        <dbReference type="Proteomes" id="UP000269940"/>
    </source>
</evidence>
<reference evidence="1 2" key="1">
    <citation type="submission" date="2018-08" db="EMBL/GenBank/DDBJ databases">
        <title>Complete genome sequence of five Acinetobacter baumannii phages from Abidjan, Cote d'Ivoire.</title>
        <authorList>
            <person name="Essoh C."/>
            <person name="Vernadet J.-P."/>
            <person name="Vergnaud G."/>
            <person name="Resch G."/>
            <person name="Pourcel C."/>
        </authorList>
    </citation>
    <scope>NUCLEOTIDE SEQUENCE [LARGE SCALE GENOMIC DNA]</scope>
</reference>
<gene>
    <name evidence="1" type="ORF">Aci05_013</name>
</gene>
<protein>
    <submittedName>
        <fullName evidence="1">Uncharacterized protein</fullName>
    </submittedName>
</protein>
<name>A0A386KDQ6_9CAUD</name>
<proteinExistence type="predicted"/>
<keyword evidence="2" id="KW-1185">Reference proteome</keyword>
<evidence type="ECO:0000313" key="1">
    <source>
        <dbReference type="EMBL" id="AYD82434.1"/>
    </source>
</evidence>
<dbReference type="Proteomes" id="UP000269940">
    <property type="component" value="Segment"/>
</dbReference>
<accession>A0A386KDQ6</accession>
<dbReference type="EMBL" id="MH746814">
    <property type="protein sequence ID" value="AYD82434.1"/>
    <property type="molecule type" value="Genomic_DNA"/>
</dbReference>
<sequence length="76" mass="8435">MVEILIKTRTVKAHGEKRKHTKIIVEIANVEIYRQQSSEYGLTTDAVVKLIEDFVSGLRSGLSASGVDSSIKRVSF</sequence>
<organism evidence="1 2">
    <name type="scientific">Acinetobacter phage vB_AbaM_B09_Aci05</name>
    <dbReference type="NCBI Taxonomy" id="2315458"/>
    <lineage>
        <taxon>Viruses</taxon>
        <taxon>Duplodnaviria</taxon>
        <taxon>Heunggongvirae</taxon>
        <taxon>Uroviricota</taxon>
        <taxon>Caudoviricetes</taxon>
        <taxon>Saclayvirus</taxon>
        <taxon>Saclayvirus Aci05</taxon>
    </lineage>
</organism>